<feature type="non-terminal residue" evidence="1">
    <location>
        <position position="1"/>
    </location>
</feature>
<protein>
    <submittedName>
        <fullName evidence="1">Uncharacterized protein</fullName>
    </submittedName>
</protein>
<dbReference type="AlphaFoldDB" id="A0A820C593"/>
<name>A0A820C593_9BILA</name>
<proteinExistence type="predicted"/>
<accession>A0A820C593</accession>
<organism evidence="1 2">
    <name type="scientific">Rotaria sordida</name>
    <dbReference type="NCBI Taxonomy" id="392033"/>
    <lineage>
        <taxon>Eukaryota</taxon>
        <taxon>Metazoa</taxon>
        <taxon>Spiralia</taxon>
        <taxon>Gnathifera</taxon>
        <taxon>Rotifera</taxon>
        <taxon>Eurotatoria</taxon>
        <taxon>Bdelloidea</taxon>
        <taxon>Philodinida</taxon>
        <taxon>Philodinidae</taxon>
        <taxon>Rotaria</taxon>
    </lineage>
</organism>
<evidence type="ECO:0000313" key="1">
    <source>
        <dbReference type="EMBL" id="CAF4212045.1"/>
    </source>
</evidence>
<comment type="caution">
    <text evidence="1">The sequence shown here is derived from an EMBL/GenBank/DDBJ whole genome shotgun (WGS) entry which is preliminary data.</text>
</comment>
<gene>
    <name evidence="1" type="ORF">FNK824_LOCUS36820</name>
</gene>
<reference evidence="1" key="1">
    <citation type="submission" date="2021-02" db="EMBL/GenBank/DDBJ databases">
        <authorList>
            <person name="Nowell W R."/>
        </authorList>
    </citation>
    <scope>NUCLEOTIDE SEQUENCE</scope>
</reference>
<evidence type="ECO:0000313" key="2">
    <source>
        <dbReference type="Proteomes" id="UP000663874"/>
    </source>
</evidence>
<dbReference type="Proteomes" id="UP000663874">
    <property type="component" value="Unassembled WGS sequence"/>
</dbReference>
<dbReference type="EMBL" id="CAJOBE010017535">
    <property type="protein sequence ID" value="CAF4212045.1"/>
    <property type="molecule type" value="Genomic_DNA"/>
</dbReference>
<sequence>DIGEILLQLSSNLFSTNSLHEQLRLLNVFSLFLNDILLNSLDNDYLHSILRDSTYILLRYIEKNCQKTYLKIYQQELNDKILNIICKLLHQLCIKGLDFDSLIYLHHIPDIVSTLINYDQYLTKERIQKILIHIYQVIKHNNDSIYIFMSYAIDKLGYLTNEIKKKHQKITTSHYFSYLSYRHSSLPVKWILEMFHNHLENERLTSSQYSLDINPSIIFLVKQQLIDCITLKHNHILAGKCLSKYPLFLINNNEENLEDDQYEQIPLWIIDDLIMFYLIDKEQSIVECTRYTLKTILNHSIGQELYQKYLKNDLIQIYSKVSKRKMLTNYLIVEPVRYESEKL</sequence>